<proteinExistence type="predicted"/>
<gene>
    <name evidence="4" type="ORF">A0O21_09660</name>
</gene>
<feature type="transmembrane region" description="Helical" evidence="2">
    <location>
        <begin position="101"/>
        <end position="121"/>
    </location>
</feature>
<dbReference type="Pfam" id="PF01381">
    <property type="entry name" value="HTH_3"/>
    <property type="match status" value="1"/>
</dbReference>
<dbReference type="PROSITE" id="PS50943">
    <property type="entry name" value="HTH_CROC1"/>
    <property type="match status" value="1"/>
</dbReference>
<dbReference type="AlphaFoldDB" id="A0A172Q9Y5"/>
<keyword evidence="2" id="KW-0472">Membrane</keyword>
<dbReference type="InterPro" id="IPR001387">
    <property type="entry name" value="Cro/C1-type_HTH"/>
</dbReference>
<evidence type="ECO:0000313" key="5">
    <source>
        <dbReference type="Proteomes" id="UP000077317"/>
    </source>
</evidence>
<sequence length="131" mass="15526">MSSFSKQLKKYRTERSLSQEELAHKLFISRQAVSKWEKGEARPDLDNVIKLAEIFDVSLDELILGKEGDSQSIHEVEFIYNPNTGTYDKQKKRKIENFYDFAARFWPLLLIIFWGMSYFIYKIIELFMVGE</sequence>
<keyword evidence="5" id="KW-1185">Reference proteome</keyword>
<dbReference type="RefSeq" id="WP_067064675.1">
    <property type="nucleotide sequence ID" value="NZ_CP014699.1"/>
</dbReference>
<keyword evidence="2" id="KW-0812">Transmembrane</keyword>
<organism evidence="4 5">
    <name type="scientific">Streptococcus pantholopis</name>
    <dbReference type="NCBI Taxonomy" id="1811193"/>
    <lineage>
        <taxon>Bacteria</taxon>
        <taxon>Bacillati</taxon>
        <taxon>Bacillota</taxon>
        <taxon>Bacilli</taxon>
        <taxon>Lactobacillales</taxon>
        <taxon>Streptococcaceae</taxon>
        <taxon>Streptococcus</taxon>
    </lineage>
</organism>
<dbReference type="SMART" id="SM00530">
    <property type="entry name" value="HTH_XRE"/>
    <property type="match status" value="1"/>
</dbReference>
<protein>
    <recommendedName>
        <fullName evidence="3">HTH cro/C1-type domain-containing protein</fullName>
    </recommendedName>
</protein>
<reference evidence="5" key="2">
    <citation type="submission" date="2016-03" db="EMBL/GenBank/DDBJ databases">
        <title>Streptococcus antelopensis sp. nov., isolated from the feces of the Tibetan antelope (Pantholops hodgsonii) in Hoh Xil National Nature Reserve, Qinghai, China.</title>
        <authorList>
            <person name="Bai X."/>
        </authorList>
    </citation>
    <scope>NUCLEOTIDE SEQUENCE [LARGE SCALE GENOMIC DNA]</scope>
    <source>
        <strain evidence="5">TA 26</strain>
    </source>
</reference>
<name>A0A172Q9Y5_9STRE</name>
<feature type="domain" description="HTH cro/C1-type" evidence="3">
    <location>
        <begin position="8"/>
        <end position="62"/>
    </location>
</feature>
<reference evidence="4 5" key="1">
    <citation type="journal article" date="2016" name="Int. J. Syst. Evol. Microbiol.">
        <title>Streptococcuspantholopis sp. nov., isolated from faeces of the Tibetan antelope (Pantholops hodgsonii).</title>
        <authorList>
            <person name="Bai X."/>
            <person name="Xiong Y."/>
            <person name="Lu S."/>
            <person name="Jin D."/>
            <person name="Lai X."/>
            <person name="Yang J."/>
            <person name="Niu L."/>
            <person name="Hu S."/>
            <person name="Meng X."/>
            <person name="Pu J."/>
            <person name="Ye C."/>
            <person name="Xu J."/>
        </authorList>
    </citation>
    <scope>NUCLEOTIDE SEQUENCE [LARGE SCALE GENOMIC DNA]</scope>
    <source>
        <strain evidence="4 5">TA 26</strain>
    </source>
</reference>
<dbReference type="OrthoDB" id="9805856at2"/>
<dbReference type="PANTHER" id="PTHR46558">
    <property type="entry name" value="TRACRIPTIONAL REGULATORY PROTEIN-RELATED-RELATED"/>
    <property type="match status" value="1"/>
</dbReference>
<dbReference type="EMBL" id="CP014699">
    <property type="protein sequence ID" value="AND80242.1"/>
    <property type="molecule type" value="Genomic_DNA"/>
</dbReference>
<dbReference type="STRING" id="1811193.A0O21_09660"/>
<dbReference type="PANTHER" id="PTHR46558:SF4">
    <property type="entry name" value="DNA-BIDING PHAGE PROTEIN"/>
    <property type="match status" value="1"/>
</dbReference>
<evidence type="ECO:0000259" key="3">
    <source>
        <dbReference type="PROSITE" id="PS50943"/>
    </source>
</evidence>
<dbReference type="GO" id="GO:0003677">
    <property type="term" value="F:DNA binding"/>
    <property type="evidence" value="ECO:0007669"/>
    <property type="project" value="UniProtKB-KW"/>
</dbReference>
<accession>A0A172Q9Y5</accession>
<dbReference type="CDD" id="cd00093">
    <property type="entry name" value="HTH_XRE"/>
    <property type="match status" value="1"/>
</dbReference>
<keyword evidence="2" id="KW-1133">Transmembrane helix</keyword>
<dbReference type="Proteomes" id="UP000077317">
    <property type="component" value="Chromosome"/>
</dbReference>
<dbReference type="SUPFAM" id="SSF47413">
    <property type="entry name" value="lambda repressor-like DNA-binding domains"/>
    <property type="match status" value="1"/>
</dbReference>
<evidence type="ECO:0000256" key="2">
    <source>
        <dbReference type="SAM" id="Phobius"/>
    </source>
</evidence>
<dbReference type="InterPro" id="IPR010982">
    <property type="entry name" value="Lambda_DNA-bd_dom_sf"/>
</dbReference>
<evidence type="ECO:0000256" key="1">
    <source>
        <dbReference type="ARBA" id="ARBA00023125"/>
    </source>
</evidence>
<keyword evidence="1" id="KW-0238">DNA-binding</keyword>
<dbReference type="Gene3D" id="1.10.260.40">
    <property type="entry name" value="lambda repressor-like DNA-binding domains"/>
    <property type="match status" value="1"/>
</dbReference>
<evidence type="ECO:0000313" key="4">
    <source>
        <dbReference type="EMBL" id="AND80242.1"/>
    </source>
</evidence>
<dbReference type="KEGG" id="spat:A0O21_09660"/>